<feature type="compositionally biased region" description="Polar residues" evidence="1">
    <location>
        <begin position="284"/>
        <end position="312"/>
    </location>
</feature>
<dbReference type="InterPro" id="IPR011524">
    <property type="entry name" value="SARAH_dom"/>
</dbReference>
<dbReference type="Gene3D" id="1.20.5.110">
    <property type="match status" value="1"/>
</dbReference>
<feature type="compositionally biased region" description="Low complexity" evidence="1">
    <location>
        <begin position="119"/>
        <end position="128"/>
    </location>
</feature>
<name>A0A448WDV5_9PLAT</name>
<accession>A0A448WDV5</accession>
<keyword evidence="4" id="KW-1185">Reference proteome</keyword>
<feature type="compositionally biased region" description="Polar residues" evidence="1">
    <location>
        <begin position="264"/>
        <end position="276"/>
    </location>
</feature>
<comment type="caution">
    <text evidence="3">The sequence shown here is derived from an EMBL/GenBank/DDBJ whole genome shotgun (WGS) entry which is preliminary data.</text>
</comment>
<evidence type="ECO:0000313" key="3">
    <source>
        <dbReference type="EMBL" id="VEL09371.1"/>
    </source>
</evidence>
<feature type="domain" description="SARAH" evidence="2">
    <location>
        <begin position="35"/>
        <end position="64"/>
    </location>
</feature>
<feature type="region of interest" description="Disordered" evidence="1">
    <location>
        <begin position="230"/>
        <end position="330"/>
    </location>
</feature>
<feature type="non-terminal residue" evidence="3">
    <location>
        <position position="1"/>
    </location>
</feature>
<proteinExistence type="predicted"/>
<feature type="compositionally biased region" description="Polar residues" evidence="1">
    <location>
        <begin position="129"/>
        <end position="152"/>
    </location>
</feature>
<gene>
    <name evidence="3" type="ORF">PXEA_LOCUS2811</name>
</gene>
<reference evidence="3" key="1">
    <citation type="submission" date="2018-11" db="EMBL/GenBank/DDBJ databases">
        <authorList>
            <consortium name="Pathogen Informatics"/>
        </authorList>
    </citation>
    <scope>NUCLEOTIDE SEQUENCE</scope>
</reference>
<evidence type="ECO:0000313" key="4">
    <source>
        <dbReference type="Proteomes" id="UP000784294"/>
    </source>
</evidence>
<dbReference type="GO" id="GO:0007165">
    <property type="term" value="P:signal transduction"/>
    <property type="evidence" value="ECO:0007669"/>
    <property type="project" value="InterPro"/>
</dbReference>
<feature type="region of interest" description="Disordered" evidence="1">
    <location>
        <begin position="74"/>
        <end position="161"/>
    </location>
</feature>
<evidence type="ECO:0000256" key="1">
    <source>
        <dbReference type="SAM" id="MobiDB-lite"/>
    </source>
</evidence>
<organism evidence="3 4">
    <name type="scientific">Protopolystoma xenopodis</name>
    <dbReference type="NCBI Taxonomy" id="117903"/>
    <lineage>
        <taxon>Eukaryota</taxon>
        <taxon>Metazoa</taxon>
        <taxon>Spiralia</taxon>
        <taxon>Lophotrochozoa</taxon>
        <taxon>Platyhelminthes</taxon>
        <taxon>Monogenea</taxon>
        <taxon>Polyopisthocotylea</taxon>
        <taxon>Polystomatidea</taxon>
        <taxon>Polystomatidae</taxon>
        <taxon>Protopolystoma</taxon>
    </lineage>
</organism>
<dbReference type="OrthoDB" id="74314at2759"/>
<feature type="compositionally biased region" description="Pro residues" evidence="1">
    <location>
        <begin position="79"/>
        <end position="95"/>
    </location>
</feature>
<dbReference type="AlphaFoldDB" id="A0A448WDV5"/>
<dbReference type="CDD" id="cd21885">
    <property type="entry name" value="SARAH_RASSF1-like"/>
    <property type="match status" value="1"/>
</dbReference>
<dbReference type="Proteomes" id="UP000784294">
    <property type="component" value="Unassembled WGS sequence"/>
</dbReference>
<evidence type="ECO:0000259" key="2">
    <source>
        <dbReference type="Pfam" id="PF16517"/>
    </source>
</evidence>
<sequence>MNLSLVLRIAGLVMLAKCLGVYQIALSTIPNWNRFGLAELKTFLGILNREEADYRRRIELKFELRTREVRRLMGLKQPQPSPSPHAKAPPTPSAPSPAISPTTSLTSSAKRPTAPPCPLSSSLFSSPSHTIGTTTECSATDNQATSVSQPHASSIPCPSVRAPPLGSSIVTKSDCDGHIITPTAPTLSTFSKRISSEELDFVFSASTTRTDTNKLAMELLKVVSCKEPSAPTMASSAPVSPDSSFSRFSGLRSGNSFTEKSTRSDTLSSRLANQITEMIRGPPSDSTLSTFGSNLHSENESTTPGLASSTVVSAPPLTLPSYAMDDPSLR</sequence>
<feature type="compositionally biased region" description="Low complexity" evidence="1">
    <location>
        <begin position="96"/>
        <end position="109"/>
    </location>
</feature>
<protein>
    <recommendedName>
        <fullName evidence="2">SARAH domain-containing protein</fullName>
    </recommendedName>
</protein>
<feature type="compositionally biased region" description="Low complexity" evidence="1">
    <location>
        <begin position="234"/>
        <end position="257"/>
    </location>
</feature>
<dbReference type="EMBL" id="CAAALY010006180">
    <property type="protein sequence ID" value="VEL09371.1"/>
    <property type="molecule type" value="Genomic_DNA"/>
</dbReference>
<dbReference type="Pfam" id="PF16517">
    <property type="entry name" value="Nore1-SARAH"/>
    <property type="match status" value="1"/>
</dbReference>